<dbReference type="PANTHER" id="PTHR36846:SF1">
    <property type="entry name" value="PROTEIN VIAA"/>
    <property type="match status" value="1"/>
</dbReference>
<evidence type="ECO:0000313" key="3">
    <source>
        <dbReference type="Proteomes" id="UP000198734"/>
    </source>
</evidence>
<name>A0A1I6AVZ5_9BACI</name>
<dbReference type="AlphaFoldDB" id="A0A1I6AVZ5"/>
<dbReference type="EMBL" id="FOXU01000009">
    <property type="protein sequence ID" value="SFQ72677.1"/>
    <property type="molecule type" value="Genomic_DNA"/>
</dbReference>
<proteinExistence type="predicted"/>
<dbReference type="Proteomes" id="UP000198734">
    <property type="component" value="Unassembled WGS sequence"/>
</dbReference>
<dbReference type="InterPro" id="IPR036465">
    <property type="entry name" value="vWFA_dom_sf"/>
</dbReference>
<evidence type="ECO:0000259" key="1">
    <source>
        <dbReference type="SMART" id="SM00327"/>
    </source>
</evidence>
<dbReference type="STRING" id="126156.SAMN05421670_3651"/>
<organism evidence="2 3">
    <name type="scientific">Psychrobacillus psychrotolerans</name>
    <dbReference type="NCBI Taxonomy" id="126156"/>
    <lineage>
        <taxon>Bacteria</taxon>
        <taxon>Bacillati</taxon>
        <taxon>Bacillota</taxon>
        <taxon>Bacilli</taxon>
        <taxon>Bacillales</taxon>
        <taxon>Bacillaceae</taxon>
        <taxon>Psychrobacillus</taxon>
    </lineage>
</organism>
<keyword evidence="3" id="KW-1185">Reference proteome</keyword>
<evidence type="ECO:0000313" key="2">
    <source>
        <dbReference type="EMBL" id="SFQ72677.1"/>
    </source>
</evidence>
<sequence length="480" mass="54833">MKSPKSYIENLSVLNTDSFDKRRFREVFEMSPGLQKVRGEGVLPMFEPLLADIWASLYKMKPEITESDVDNMLTVNKTLMERIMKDGYFVEYRNFTRLDDLSSAIATVKIGERTNQWLVDQIQEDEKIQKQMQELHMIQRNFLKQKRQEYIGKEPLVSEENLTEAMTKFNEKLQWMLQINSDSFSHALVHAMQETKQVKDSLKSLLGGYSAGNGDAELKKIPLRDQISLAEKIASNKKMKEIADWTGRFKQIARNKQKPNKSESIERSGITLGNDVERLLPIELGLYIHPITKNDFLRRFVEGQTMQYEQIGKEVLGKGPIILCLDQSGSMQRLDTQSKGFTLALMSIARKQRRDFCLILFSTSTQILTFEKGKIKSSDMINLAQTFLGGGTNFALPLDGALNVINESKFKQADIVFVTDGEDKVSASFLEAFNRKKKEKNFKVLTLVIGCSIDTVEQFADKVIKVKDFDDEGSFTAFEI</sequence>
<dbReference type="GO" id="GO:0005829">
    <property type="term" value="C:cytosol"/>
    <property type="evidence" value="ECO:0007669"/>
    <property type="project" value="TreeGrafter"/>
</dbReference>
<gene>
    <name evidence="2" type="ORF">SAMN05421670_3651</name>
</gene>
<dbReference type="PANTHER" id="PTHR36846">
    <property type="entry name" value="PROTEIN VIAA"/>
    <property type="match status" value="1"/>
</dbReference>
<protein>
    <submittedName>
        <fullName evidence="2">Uncharacterized protein, contains a von Willebrand factor type A (VWA) domain</fullName>
    </submittedName>
</protein>
<dbReference type="Gene3D" id="3.40.50.410">
    <property type="entry name" value="von Willebrand factor, type A domain"/>
    <property type="match status" value="1"/>
</dbReference>
<feature type="domain" description="VWFA" evidence="1">
    <location>
        <begin position="318"/>
        <end position="480"/>
    </location>
</feature>
<dbReference type="Pfam" id="PF13519">
    <property type="entry name" value="VWA_2"/>
    <property type="match status" value="1"/>
</dbReference>
<reference evidence="3" key="1">
    <citation type="submission" date="2016-10" db="EMBL/GenBank/DDBJ databases">
        <authorList>
            <person name="Varghese N."/>
            <person name="Submissions S."/>
        </authorList>
    </citation>
    <scope>NUCLEOTIDE SEQUENCE [LARGE SCALE GENOMIC DNA]</scope>
    <source>
        <strain evidence="3">DSM 11706</strain>
    </source>
</reference>
<dbReference type="SMART" id="SM00327">
    <property type="entry name" value="VWA"/>
    <property type="match status" value="1"/>
</dbReference>
<dbReference type="InterPro" id="IPR002035">
    <property type="entry name" value="VWF_A"/>
</dbReference>
<accession>A0A1I6AVZ5</accession>
<dbReference type="SUPFAM" id="SSF53300">
    <property type="entry name" value="vWA-like"/>
    <property type="match status" value="1"/>
</dbReference>